<feature type="transmembrane region" description="Helical" evidence="2">
    <location>
        <begin position="111"/>
        <end position="131"/>
    </location>
</feature>
<feature type="transmembrane region" description="Helical" evidence="2">
    <location>
        <begin position="49"/>
        <end position="67"/>
    </location>
</feature>
<accession>A0A381V3A9</accession>
<reference evidence="3" key="1">
    <citation type="submission" date="2018-05" db="EMBL/GenBank/DDBJ databases">
        <authorList>
            <person name="Lanie J.A."/>
            <person name="Ng W.-L."/>
            <person name="Kazmierczak K.M."/>
            <person name="Andrzejewski T.M."/>
            <person name="Davidsen T.M."/>
            <person name="Wayne K.J."/>
            <person name="Tettelin H."/>
            <person name="Glass J.I."/>
            <person name="Rusch D."/>
            <person name="Podicherti R."/>
            <person name="Tsui H.-C.T."/>
            <person name="Winkler M.E."/>
        </authorList>
    </citation>
    <scope>NUCLEOTIDE SEQUENCE</scope>
</reference>
<feature type="transmembrane region" description="Helical" evidence="2">
    <location>
        <begin position="79"/>
        <end position="99"/>
    </location>
</feature>
<name>A0A381V3A9_9ZZZZ</name>
<evidence type="ECO:0000313" key="3">
    <source>
        <dbReference type="EMBL" id="SVA33743.1"/>
    </source>
</evidence>
<feature type="region of interest" description="Disordered" evidence="1">
    <location>
        <begin position="1"/>
        <end position="30"/>
    </location>
</feature>
<keyword evidence="2" id="KW-0812">Transmembrane</keyword>
<gene>
    <name evidence="3" type="ORF">METZ01_LOCUS86597</name>
</gene>
<keyword evidence="2" id="KW-1133">Transmembrane helix</keyword>
<evidence type="ECO:0000256" key="1">
    <source>
        <dbReference type="SAM" id="MobiDB-lite"/>
    </source>
</evidence>
<organism evidence="3">
    <name type="scientific">marine metagenome</name>
    <dbReference type="NCBI Taxonomy" id="408172"/>
    <lineage>
        <taxon>unclassified sequences</taxon>
        <taxon>metagenomes</taxon>
        <taxon>ecological metagenomes</taxon>
    </lineage>
</organism>
<protein>
    <submittedName>
        <fullName evidence="3">Uncharacterized protein</fullName>
    </submittedName>
</protein>
<proteinExistence type="predicted"/>
<dbReference type="EMBL" id="UINC01007514">
    <property type="protein sequence ID" value="SVA33743.1"/>
    <property type="molecule type" value="Genomic_DNA"/>
</dbReference>
<keyword evidence="2" id="KW-0472">Membrane</keyword>
<dbReference type="AlphaFoldDB" id="A0A381V3A9"/>
<sequence length="300" mass="32689">MVDVDSALRASAYSGKKKRGGGDKEDKPSTVLEPFDPAAHAQKEKAEAISMWLVIVYGLVVAVLMRYSLMPSLEGTQQILWLLPVLLMATVPPLHRALVPSRFYNLYTRGNWFRACFLYLFTWLALSFALVNPPLADIAAPHLAGGLDIEATDGIAQSTWKQSTYSIQINQDSIPVVLGFAVRDNVDAGNSTMSLTITQRGQPDPLAHAEGLVKDQAAPSAVFDGVGEWQRGLWKNTLSGEFAGPLVAPNSLDIGMAWDLGTIGPGEYFVQIELVENGAPWSTGQNTWSNEYRLLITQVA</sequence>
<evidence type="ECO:0000256" key="2">
    <source>
        <dbReference type="SAM" id="Phobius"/>
    </source>
</evidence>